<reference evidence="1 2" key="3">
    <citation type="journal article" date="2022" name="Microbiol. Spectr.">
        <title>Folding features and dynamics of 3D genome architecture in plant fungal pathogens.</title>
        <authorList>
            <person name="Xia C."/>
        </authorList>
    </citation>
    <scope>NUCLEOTIDE SEQUENCE [LARGE SCALE GENOMIC DNA]</scope>
    <source>
        <strain evidence="1 2">93-210</strain>
    </source>
</reference>
<evidence type="ECO:0000313" key="2">
    <source>
        <dbReference type="Proteomes" id="UP001060170"/>
    </source>
</evidence>
<organism evidence="1 2">
    <name type="scientific">Puccinia striiformis f. sp. tritici</name>
    <dbReference type="NCBI Taxonomy" id="168172"/>
    <lineage>
        <taxon>Eukaryota</taxon>
        <taxon>Fungi</taxon>
        <taxon>Dikarya</taxon>
        <taxon>Basidiomycota</taxon>
        <taxon>Pucciniomycotina</taxon>
        <taxon>Pucciniomycetes</taxon>
        <taxon>Pucciniales</taxon>
        <taxon>Pucciniaceae</taxon>
        <taxon>Puccinia</taxon>
    </lineage>
</organism>
<gene>
    <name evidence="1" type="ORF">MJO28_014374</name>
</gene>
<reference evidence="2" key="1">
    <citation type="journal article" date="2018" name="BMC Genomics">
        <title>Genomic insights into host adaptation between the wheat stripe rust pathogen (Puccinia striiformis f. sp. tritici) and the barley stripe rust pathogen (Puccinia striiformis f. sp. hordei).</title>
        <authorList>
            <person name="Xia C."/>
            <person name="Wang M."/>
            <person name="Yin C."/>
            <person name="Cornejo O.E."/>
            <person name="Hulbert S.H."/>
            <person name="Chen X."/>
        </authorList>
    </citation>
    <scope>NUCLEOTIDE SEQUENCE [LARGE SCALE GENOMIC DNA]</scope>
    <source>
        <strain evidence="2">93-210</strain>
    </source>
</reference>
<evidence type="ECO:0000313" key="1">
    <source>
        <dbReference type="EMBL" id="KAI7938795.1"/>
    </source>
</evidence>
<dbReference type="EMBL" id="CM045879">
    <property type="protein sequence ID" value="KAI7938795.1"/>
    <property type="molecule type" value="Genomic_DNA"/>
</dbReference>
<reference evidence="2" key="2">
    <citation type="journal article" date="2018" name="Mol. Plant Microbe Interact.">
        <title>Genome sequence resources for the wheat stripe rust pathogen (Puccinia striiformis f. sp. tritici) and the barley stripe rust pathogen (Puccinia striiformis f. sp. hordei).</title>
        <authorList>
            <person name="Xia C."/>
            <person name="Wang M."/>
            <person name="Yin C."/>
            <person name="Cornejo O.E."/>
            <person name="Hulbert S.H."/>
            <person name="Chen X."/>
        </authorList>
    </citation>
    <scope>NUCLEOTIDE SEQUENCE [LARGE SCALE GENOMIC DNA]</scope>
    <source>
        <strain evidence="2">93-210</strain>
    </source>
</reference>
<keyword evidence="2" id="KW-1185">Reference proteome</keyword>
<dbReference type="Proteomes" id="UP001060170">
    <property type="component" value="Chromosome 15"/>
</dbReference>
<sequence>MKIWGPDSSLICLLISFGLLTDHIPHTPAEFERDSFLFEGFLSCARGVCPRKAFCEGAVDPAMASLRKNGTEDCPGCVWLREHVCNLSPHEPSHLCPHVGSLTPPELPQIESQTVAADLLTRSLAHGMRSN</sequence>
<accession>A0ACC0DTC3</accession>
<proteinExistence type="predicted"/>
<name>A0ACC0DTC3_9BASI</name>
<protein>
    <submittedName>
        <fullName evidence="1">Uncharacterized protein</fullName>
    </submittedName>
</protein>
<comment type="caution">
    <text evidence="1">The sequence shown here is derived from an EMBL/GenBank/DDBJ whole genome shotgun (WGS) entry which is preliminary data.</text>
</comment>